<dbReference type="EMBL" id="CAUYUJ010008435">
    <property type="protein sequence ID" value="CAK0823928.1"/>
    <property type="molecule type" value="Genomic_DNA"/>
</dbReference>
<evidence type="ECO:0000313" key="4">
    <source>
        <dbReference type="Proteomes" id="UP001189429"/>
    </source>
</evidence>
<reference evidence="2" key="1">
    <citation type="submission" date="2023-10" db="EMBL/GenBank/DDBJ databases">
        <authorList>
            <person name="Chen Y."/>
            <person name="Shah S."/>
            <person name="Dougan E. K."/>
            <person name="Thang M."/>
            <person name="Chan C."/>
        </authorList>
    </citation>
    <scope>NUCLEOTIDE SEQUENCE [LARGE SCALE GENOMIC DNA]</scope>
</reference>
<protein>
    <submittedName>
        <fullName evidence="2">Uncharacterized protein</fullName>
    </submittedName>
</protein>
<proteinExistence type="predicted"/>
<organism evidence="2 4">
    <name type="scientific">Prorocentrum cordatum</name>
    <dbReference type="NCBI Taxonomy" id="2364126"/>
    <lineage>
        <taxon>Eukaryota</taxon>
        <taxon>Sar</taxon>
        <taxon>Alveolata</taxon>
        <taxon>Dinophyceae</taxon>
        <taxon>Prorocentrales</taxon>
        <taxon>Prorocentraceae</taxon>
        <taxon>Prorocentrum</taxon>
    </lineage>
</organism>
<accession>A0ABN9R1R3</accession>
<gene>
    <name evidence="2" type="ORF">PCOR1329_LOCUS16916</name>
    <name evidence="3" type="ORF">PCOR1329_LOCUS24491</name>
</gene>
<name>A0ABN9R1R3_9DINO</name>
<evidence type="ECO:0000313" key="3">
    <source>
        <dbReference type="EMBL" id="CAK0823928.1"/>
    </source>
</evidence>
<dbReference type="EMBL" id="CAUYUJ010005213">
    <property type="protein sequence ID" value="CAK0812671.1"/>
    <property type="molecule type" value="Genomic_DNA"/>
</dbReference>
<keyword evidence="4" id="KW-1185">Reference proteome</keyword>
<sequence length="207" mass="22530">MPHDRLSSDGVWAARCGVALLQPPPGLVPHVHVATAAHPGAAGGCRRTLRRRRLRKFAWEKLRNRGPDEVPVEAAAALPADGDVEVCVGAPVTPSPAEKEAVHTPPKTTRGDGFSEKEDEPAFAEHTFISPEDVTNKLQGIMADWVFDRVQERLETASMVELVDLEDAICQLLDEVLEGWEGVDILRRSGTEIHAGAKMPKQKLGKV</sequence>
<evidence type="ECO:0000256" key="1">
    <source>
        <dbReference type="SAM" id="MobiDB-lite"/>
    </source>
</evidence>
<comment type="caution">
    <text evidence="2">The sequence shown here is derived from an EMBL/GenBank/DDBJ whole genome shotgun (WGS) entry which is preliminary data.</text>
</comment>
<feature type="region of interest" description="Disordered" evidence="1">
    <location>
        <begin position="94"/>
        <end position="119"/>
    </location>
</feature>
<evidence type="ECO:0000313" key="2">
    <source>
        <dbReference type="EMBL" id="CAK0812671.1"/>
    </source>
</evidence>
<dbReference type="Proteomes" id="UP001189429">
    <property type="component" value="Unassembled WGS sequence"/>
</dbReference>